<evidence type="ECO:0000313" key="1">
    <source>
        <dbReference type="EMBL" id="KAH8696288.1"/>
    </source>
</evidence>
<dbReference type="Proteomes" id="UP001201262">
    <property type="component" value="Unassembled WGS sequence"/>
</dbReference>
<name>A0AAD4KPQ5_9EURO</name>
<protein>
    <submittedName>
        <fullName evidence="1">Uncharacterized protein</fullName>
    </submittedName>
</protein>
<evidence type="ECO:0000313" key="2">
    <source>
        <dbReference type="Proteomes" id="UP001201262"/>
    </source>
</evidence>
<gene>
    <name evidence="1" type="ORF">BGW36DRAFT_258970</name>
</gene>
<keyword evidence="2" id="KW-1185">Reference proteome</keyword>
<proteinExistence type="predicted"/>
<feature type="non-terminal residue" evidence="1">
    <location>
        <position position="54"/>
    </location>
</feature>
<dbReference type="AlphaFoldDB" id="A0AAD4KPQ5"/>
<dbReference type="EMBL" id="JAJTJA010000007">
    <property type="protein sequence ID" value="KAH8696288.1"/>
    <property type="molecule type" value="Genomic_DNA"/>
</dbReference>
<accession>A0AAD4KPQ5</accession>
<comment type="caution">
    <text evidence="1">The sequence shown here is derived from an EMBL/GenBank/DDBJ whole genome shotgun (WGS) entry which is preliminary data.</text>
</comment>
<reference evidence="1" key="1">
    <citation type="submission" date="2021-12" db="EMBL/GenBank/DDBJ databases">
        <title>Convergent genome expansion in fungi linked to evolution of root-endophyte symbiosis.</title>
        <authorList>
            <consortium name="DOE Joint Genome Institute"/>
            <person name="Ke Y.-H."/>
            <person name="Bonito G."/>
            <person name="Liao H.-L."/>
            <person name="Looney B."/>
            <person name="Rojas-Flechas A."/>
            <person name="Nash J."/>
            <person name="Hameed K."/>
            <person name="Schadt C."/>
            <person name="Martin F."/>
            <person name="Crous P.W."/>
            <person name="Miettinen O."/>
            <person name="Magnuson J.K."/>
            <person name="Labbe J."/>
            <person name="Jacobson D."/>
            <person name="Doktycz M.J."/>
            <person name="Veneault-Fourrey C."/>
            <person name="Kuo A."/>
            <person name="Mondo S."/>
            <person name="Calhoun S."/>
            <person name="Riley R."/>
            <person name="Ohm R."/>
            <person name="LaButti K."/>
            <person name="Andreopoulos B."/>
            <person name="Pangilinan J."/>
            <person name="Nolan M."/>
            <person name="Tritt A."/>
            <person name="Clum A."/>
            <person name="Lipzen A."/>
            <person name="Daum C."/>
            <person name="Barry K."/>
            <person name="Grigoriev I.V."/>
            <person name="Vilgalys R."/>
        </authorList>
    </citation>
    <scope>NUCLEOTIDE SEQUENCE</scope>
    <source>
        <strain evidence="1">PMI_201</strain>
    </source>
</reference>
<sequence>ERMAMWSRIQGGRSVGGFCEIIGEKEAAIAVAQFTIDTDVLDQFRAVDSKALST</sequence>
<organism evidence="1 2">
    <name type="scientific">Talaromyces proteolyticus</name>
    <dbReference type="NCBI Taxonomy" id="1131652"/>
    <lineage>
        <taxon>Eukaryota</taxon>
        <taxon>Fungi</taxon>
        <taxon>Dikarya</taxon>
        <taxon>Ascomycota</taxon>
        <taxon>Pezizomycotina</taxon>
        <taxon>Eurotiomycetes</taxon>
        <taxon>Eurotiomycetidae</taxon>
        <taxon>Eurotiales</taxon>
        <taxon>Trichocomaceae</taxon>
        <taxon>Talaromyces</taxon>
        <taxon>Talaromyces sect. Bacilispori</taxon>
    </lineage>
</organism>
<feature type="non-terminal residue" evidence="1">
    <location>
        <position position="1"/>
    </location>
</feature>
<dbReference type="RefSeq" id="XP_046071226.1">
    <property type="nucleotide sequence ID" value="XM_046210052.1"/>
</dbReference>
<dbReference type="GeneID" id="70240339"/>